<evidence type="ECO:0000256" key="13">
    <source>
        <dbReference type="ARBA" id="ARBA00023125"/>
    </source>
</evidence>
<dbReference type="OrthoDB" id="7660at10239"/>
<keyword evidence="7" id="KW-1048">Host nucleus</keyword>
<dbReference type="EMBL" id="DQ146997">
    <property type="protein sequence ID" value="ABA53823.1"/>
    <property type="molecule type" value="Genomic_DNA"/>
</dbReference>
<dbReference type="GO" id="GO:0039615">
    <property type="term" value="C:T=1 icosahedral viral capsid"/>
    <property type="evidence" value="ECO:0007669"/>
    <property type="project" value="UniProtKB-KW"/>
</dbReference>
<comment type="similarity">
    <text evidence="3">Belongs to the circoviridae capsid protein family.</text>
</comment>
<evidence type="ECO:0000256" key="5">
    <source>
        <dbReference type="ARBA" id="ARBA00022524"/>
    </source>
</evidence>
<dbReference type="GeneID" id="5130546"/>
<keyword evidence="13" id="KW-0238">DNA-binding</keyword>
<evidence type="ECO:0000256" key="8">
    <source>
        <dbReference type="ARBA" id="ARBA00022581"/>
    </source>
</evidence>
<feature type="non-terminal residue" evidence="16">
    <location>
        <position position="1"/>
    </location>
</feature>
<keyword evidence="11" id="KW-0946">Virion</keyword>
<evidence type="ECO:0000256" key="3">
    <source>
        <dbReference type="ARBA" id="ARBA00010301"/>
    </source>
</evidence>
<dbReference type="GO" id="GO:0075732">
    <property type="term" value="P:viral penetration into host nucleus"/>
    <property type="evidence" value="ECO:0007669"/>
    <property type="project" value="UniProtKB-KW"/>
</dbReference>
<dbReference type="Proteomes" id="UP000097131">
    <property type="component" value="Segment"/>
</dbReference>
<dbReference type="GO" id="GO:0043657">
    <property type="term" value="C:host cell"/>
    <property type="evidence" value="ECO:0007669"/>
    <property type="project" value="GOC"/>
</dbReference>
<dbReference type="GO" id="GO:0075509">
    <property type="term" value="P:endocytosis involved in viral entry into host cell"/>
    <property type="evidence" value="ECO:0007669"/>
    <property type="project" value="UniProtKB-KW"/>
</dbReference>
<sequence>SFIQVARRRRQTQAIRRRWRRRHWRRRRLTNRRGHRTNRVYRFKFVRMYRQECAGSGDTTLKWATDGLNIMLDDFLDWGTINWRLPFEDYRIRLAKFEMRPLNENWGSWHGIGHNVPIQDNHLEDFFKKPGLETDPLANWDGARQWDLRKGFKRLFRPRPQISITDTDAGNVTAALWLTNPRSAWIPLMKKGDQNLPSSGSRVKHYGLAISWPQPHDAILFHAKVTIYVEFRQMNLTHLANPK</sequence>
<evidence type="ECO:0000256" key="4">
    <source>
        <dbReference type="ARBA" id="ARBA00022431"/>
    </source>
</evidence>
<evidence type="ECO:0000256" key="12">
    <source>
        <dbReference type="ARBA" id="ARBA00022890"/>
    </source>
</evidence>
<evidence type="ECO:0000256" key="14">
    <source>
        <dbReference type="ARBA" id="ARBA00023296"/>
    </source>
</evidence>
<dbReference type="KEGG" id="vg:5130546"/>
<keyword evidence="10" id="KW-1161">Viral attachment to host cell</keyword>
<organism evidence="16 17">
    <name type="scientific">Raven circovirus</name>
    <dbReference type="NCBI Taxonomy" id="345250"/>
    <lineage>
        <taxon>Viruses</taxon>
        <taxon>Monodnaviria</taxon>
        <taxon>Shotokuvirae</taxon>
        <taxon>Cressdnaviricota</taxon>
        <taxon>Arfiviricetes</taxon>
        <taxon>Cirlivirales</taxon>
        <taxon>Circoviridae</taxon>
        <taxon>Circovirus</taxon>
        <taxon>Circovirus raven</taxon>
    </lineage>
</organism>
<evidence type="ECO:0000256" key="2">
    <source>
        <dbReference type="ARBA" id="ARBA00004328"/>
    </source>
</evidence>
<protein>
    <submittedName>
        <fullName evidence="16">Capsid protein</fullName>
    </submittedName>
</protein>
<keyword evidence="5" id="KW-1163">Viral penetration into host nucleus</keyword>
<dbReference type="InterPro" id="IPR038652">
    <property type="entry name" value="Circovirus_capsid_sf"/>
</dbReference>
<evidence type="ECO:0000313" key="16">
    <source>
        <dbReference type="EMBL" id="ABA53823.1"/>
    </source>
</evidence>
<dbReference type="GO" id="GO:0019062">
    <property type="term" value="P:virion attachment to host cell"/>
    <property type="evidence" value="ECO:0007669"/>
    <property type="project" value="UniProtKB-KW"/>
</dbReference>
<comment type="subcellular location">
    <subcellularLocation>
        <location evidence="1">Host nucleus</location>
    </subcellularLocation>
    <subcellularLocation>
        <location evidence="2">Virion</location>
    </subcellularLocation>
</comment>
<proteinExistence type="inferred from homology"/>
<name>Q0H9S8_9CIRC</name>
<evidence type="ECO:0000256" key="7">
    <source>
        <dbReference type="ARBA" id="ARBA00022562"/>
    </source>
</evidence>
<reference evidence="16 17" key="1">
    <citation type="journal article" date="2006" name="Avian Pathol.">
        <title>Identification of a novel circovirus in Australian ravens (Corvus coronoides) with feather disease.</title>
        <authorList>
            <person name="Stewart M.E."/>
            <person name="Perry R."/>
            <person name="Raidal S.R."/>
        </authorList>
    </citation>
    <scope>NUCLEOTIDE SEQUENCE [LARGE SCALE GENOMIC DNA]</scope>
    <source>
        <strain evidence="16">4-1131</strain>
    </source>
</reference>
<evidence type="ECO:0000313" key="17">
    <source>
        <dbReference type="Proteomes" id="UP000097131"/>
    </source>
</evidence>
<keyword evidence="9" id="KW-1162">Viral penetration into host cytoplasm</keyword>
<evidence type="ECO:0000256" key="10">
    <source>
        <dbReference type="ARBA" id="ARBA00022804"/>
    </source>
</evidence>
<dbReference type="RefSeq" id="YP_764456.1">
    <property type="nucleotide sequence ID" value="NC_008375.1"/>
</dbReference>
<dbReference type="GO" id="GO:0019069">
    <property type="term" value="P:viral capsid assembly"/>
    <property type="evidence" value="ECO:0007669"/>
    <property type="project" value="InterPro"/>
</dbReference>
<evidence type="ECO:0000256" key="6">
    <source>
        <dbReference type="ARBA" id="ARBA00022561"/>
    </source>
</evidence>
<dbReference type="Gene3D" id="2.60.120.950">
    <property type="entry name" value="Circovirus capsid protein"/>
    <property type="match status" value="1"/>
</dbReference>
<evidence type="ECO:0000256" key="1">
    <source>
        <dbReference type="ARBA" id="ARBA00004147"/>
    </source>
</evidence>
<accession>Q0H9S8</accession>
<evidence type="ECO:0000256" key="15">
    <source>
        <dbReference type="ARBA" id="ARBA00046863"/>
    </source>
</evidence>
<evidence type="ECO:0000256" key="11">
    <source>
        <dbReference type="ARBA" id="ARBA00022844"/>
    </source>
</evidence>
<keyword evidence="8" id="KW-0945">Host-virus interaction</keyword>
<keyword evidence="12" id="KW-1164">Virus endocytosis by host</keyword>
<keyword evidence="4" id="KW-1140">T=1 icosahedral capsid protein</keyword>
<evidence type="ECO:0000256" key="9">
    <source>
        <dbReference type="ARBA" id="ARBA00022595"/>
    </source>
</evidence>
<keyword evidence="6" id="KW-0167">Capsid protein</keyword>
<dbReference type="Pfam" id="PF02443">
    <property type="entry name" value="Circo_capsid"/>
    <property type="match status" value="1"/>
</dbReference>
<comment type="subunit">
    <text evidence="15">Homomultimer. Assembles in the nucleus, presumably in an immature form, then migrates to the cytoplasm once assembled as mature virion. Interacts with Rep; this interaction relocates Rep into the nucleus.</text>
</comment>
<dbReference type="GO" id="GO:0042025">
    <property type="term" value="C:host cell nucleus"/>
    <property type="evidence" value="ECO:0007669"/>
    <property type="project" value="UniProtKB-SubCell"/>
</dbReference>
<keyword evidence="17" id="KW-1185">Reference proteome</keyword>
<keyword evidence="14" id="KW-1160">Virus entry into host cell</keyword>
<dbReference type="InterPro" id="IPR003383">
    <property type="entry name" value="Circovirus_capsid"/>
</dbReference>
<dbReference type="GO" id="GO:0003677">
    <property type="term" value="F:DNA binding"/>
    <property type="evidence" value="ECO:0007669"/>
    <property type="project" value="UniProtKB-KW"/>
</dbReference>